<dbReference type="EMBL" id="JADIMT010000038">
    <property type="protein sequence ID" value="MBO8435900.1"/>
    <property type="molecule type" value="Genomic_DNA"/>
</dbReference>
<comment type="caution">
    <text evidence="1">The sequence shown here is derived from an EMBL/GenBank/DDBJ whole genome shotgun (WGS) entry which is preliminary data.</text>
</comment>
<reference evidence="1" key="1">
    <citation type="submission" date="2020-10" db="EMBL/GenBank/DDBJ databases">
        <authorList>
            <person name="Gilroy R."/>
        </authorList>
    </citation>
    <scope>NUCLEOTIDE SEQUENCE</scope>
    <source>
        <strain evidence="1">7293</strain>
    </source>
</reference>
<protein>
    <submittedName>
        <fullName evidence="1">Uncharacterized protein</fullName>
    </submittedName>
</protein>
<proteinExistence type="predicted"/>
<evidence type="ECO:0000313" key="2">
    <source>
        <dbReference type="Proteomes" id="UP000823615"/>
    </source>
</evidence>
<name>A0A9D9DZG9_9SPIO</name>
<evidence type="ECO:0000313" key="1">
    <source>
        <dbReference type="EMBL" id="MBO8435900.1"/>
    </source>
</evidence>
<dbReference type="Proteomes" id="UP000823615">
    <property type="component" value="Unassembled WGS sequence"/>
</dbReference>
<gene>
    <name evidence="1" type="ORF">IAA97_02830</name>
</gene>
<dbReference type="AlphaFoldDB" id="A0A9D9DZG9"/>
<accession>A0A9D9DZG9</accession>
<sequence>MSVTGNEAIKLTNLKAGELYMLYTNPDNVRGSSGVMRTANPSSIGSNSYVFVVPEGTRELELDPAELGLSDGGEIRICEVEAPEFSYADAAEGMSMGEGITEPVFVEDDGTAVYEEIYRLDISSIPNPETMILLYTHEASSATVNHYFGFIDEDGNIISDSSVEAILDLSSYDYVYVFMHFDVKDSATPATATLYTVSPEIVSNGVEIRSPSVYLLEPSSSPMYLFLSKPSGSTISNTGLLRESGARYASDGKRFPDFFPIQETAEAIVMNVDAHEGAVLFDYGSGCNLTAELKRADGSIPVERMGKESRTFTIPEGVTLFPINFDTLSDVKVSYNSDSSDAGTLFLRSGHANEYGYSIRSIHPGETADVEAHHTLESGFIVRHGENLPSIDVTVSIE</sequence>
<reference evidence="1" key="2">
    <citation type="journal article" date="2021" name="PeerJ">
        <title>Extensive microbial diversity within the chicken gut microbiome revealed by metagenomics and culture.</title>
        <authorList>
            <person name="Gilroy R."/>
            <person name="Ravi A."/>
            <person name="Getino M."/>
            <person name="Pursley I."/>
            <person name="Horton D.L."/>
            <person name="Alikhan N.F."/>
            <person name="Baker D."/>
            <person name="Gharbi K."/>
            <person name="Hall N."/>
            <person name="Watson M."/>
            <person name="Adriaenssens E.M."/>
            <person name="Foster-Nyarko E."/>
            <person name="Jarju S."/>
            <person name="Secka A."/>
            <person name="Antonio M."/>
            <person name="Oren A."/>
            <person name="Chaudhuri R.R."/>
            <person name="La Ragione R."/>
            <person name="Hildebrand F."/>
            <person name="Pallen M.J."/>
        </authorList>
    </citation>
    <scope>NUCLEOTIDE SEQUENCE</scope>
    <source>
        <strain evidence="1">7293</strain>
    </source>
</reference>
<organism evidence="1 2">
    <name type="scientific">Candidatus Ornithospirochaeta stercoripullorum</name>
    <dbReference type="NCBI Taxonomy" id="2840899"/>
    <lineage>
        <taxon>Bacteria</taxon>
        <taxon>Pseudomonadati</taxon>
        <taxon>Spirochaetota</taxon>
        <taxon>Spirochaetia</taxon>
        <taxon>Spirochaetales</taxon>
        <taxon>Spirochaetaceae</taxon>
        <taxon>Spirochaetaceae incertae sedis</taxon>
        <taxon>Candidatus Ornithospirochaeta</taxon>
    </lineage>
</organism>